<feature type="transmembrane region" description="Helical" evidence="2">
    <location>
        <begin position="678"/>
        <end position="696"/>
    </location>
</feature>
<feature type="compositionally biased region" description="Acidic residues" evidence="1">
    <location>
        <begin position="593"/>
        <end position="613"/>
    </location>
</feature>
<dbReference type="InterPro" id="IPR036415">
    <property type="entry name" value="Lamin_tail_dom_sf"/>
</dbReference>
<dbReference type="RefSeq" id="WP_035755779.1">
    <property type="nucleotide sequence ID" value="NZ_JRNH01000014.1"/>
</dbReference>
<feature type="region of interest" description="Disordered" evidence="1">
    <location>
        <begin position="210"/>
        <end position="253"/>
    </location>
</feature>
<sequence>MATSHTSEAFTRKRAFARKLTAASFATALATTLTLSLSGGFSPAYATAAPEAPASESAAAESAAPETGAAEAAELAVVVNEVESNGDDTDWVEFGNPSGQAVDLTGYIFTDNEPTKAGHTYVLPEGSVVPSNGFFVLDQAQGSTPGFDFGLGKDDSVNLYAPPAEGESVEDAIAKDPVLTYSWTSHAAITYGRCPDFTGEMIDTFASTKGAANQCEEPPAEPSESADPSDPSTPAPLSPSAWPGGQTVKPLHDADEARGDWSGLFWEAAGAFGSDKPYLWVAENGNGTLLRLDGTEANRGAELQTFTLKYADGTGTPDAEAVTRAAGAPNSIFVGTERDNSKKGTSRPSVLAFTTPSIDDADGELKAAKEWNLAPDFPGLGANSGIEGLTWVPDSWLVENKIHDDSTGKPYDPSAYPAHHGGVFAVGIEGTGHVYLYVLNEDGGFQRIADIETGLDVVAEVLFDAHRSQLWAICDDACEGRIAVLTPEAGADTASETDAATNTNAVKKVSARSATTQSADDAAVRLAVSQVLNRPSETQNYANEGFAIADMSQCKDGALPVFYADDNNTDDVSLREGTLTTKCPTEQPPVEEAPSEDAPSEQPSEDAPSDEPSEAPSSPAPSEQPSASPTAEAPSSPAPSTPVPDNAAVTTPGSGSTDAGANTGGGDLARTGADVNSWMMFAAAAMLVGGALTLTLRRKHNGATR</sequence>
<name>A0A095YDF4_9MICC</name>
<dbReference type="PANTHER" id="PTHR24216">
    <property type="entry name" value="PAXILLIN-RELATED"/>
    <property type="match status" value="1"/>
</dbReference>
<dbReference type="Gene3D" id="2.60.40.1260">
    <property type="entry name" value="Lamin Tail domain"/>
    <property type="match status" value="1"/>
</dbReference>
<proteinExistence type="predicted"/>
<feature type="compositionally biased region" description="Low complexity" evidence="1">
    <location>
        <begin position="614"/>
        <end position="635"/>
    </location>
</feature>
<evidence type="ECO:0000256" key="1">
    <source>
        <dbReference type="SAM" id="MobiDB-lite"/>
    </source>
</evidence>
<feature type="region of interest" description="Disordered" evidence="1">
    <location>
        <begin position="570"/>
        <end position="671"/>
    </location>
</feature>
<dbReference type="SUPFAM" id="SSF74853">
    <property type="entry name" value="Lamin A/C globular tail domain"/>
    <property type="match status" value="1"/>
</dbReference>
<protein>
    <recommendedName>
        <fullName evidence="3">LTD domain-containing protein</fullName>
    </recommendedName>
</protein>
<feature type="compositionally biased region" description="Polar residues" evidence="1">
    <location>
        <begin position="648"/>
        <end position="660"/>
    </location>
</feature>
<dbReference type="SUPFAM" id="SSF75011">
    <property type="entry name" value="3-carboxy-cis,cis-mucoante lactonizing enzyme"/>
    <property type="match status" value="1"/>
</dbReference>
<evidence type="ECO:0000259" key="3">
    <source>
        <dbReference type="PROSITE" id="PS51841"/>
    </source>
</evidence>
<dbReference type="InterPro" id="IPR001322">
    <property type="entry name" value="Lamin_tail_dom"/>
</dbReference>
<keyword evidence="2" id="KW-0472">Membrane</keyword>
<keyword evidence="2" id="KW-0812">Transmembrane</keyword>
<dbReference type="Pfam" id="PF13449">
    <property type="entry name" value="Phytase-like"/>
    <property type="match status" value="1"/>
</dbReference>
<keyword evidence="2" id="KW-1133">Transmembrane helix</keyword>
<evidence type="ECO:0000313" key="5">
    <source>
        <dbReference type="Proteomes" id="UP000053528"/>
    </source>
</evidence>
<comment type="caution">
    <text evidence="4">The sequence shown here is derived from an EMBL/GenBank/DDBJ whole genome shotgun (WGS) entry which is preliminary data.</text>
</comment>
<dbReference type="InterPro" id="IPR027372">
    <property type="entry name" value="Phytase-like_dom"/>
</dbReference>
<dbReference type="AlphaFoldDB" id="A0A095YDF4"/>
<reference evidence="4 5" key="1">
    <citation type="submission" date="2014-07" db="EMBL/GenBank/DDBJ databases">
        <authorList>
            <person name="McCorrison J."/>
            <person name="Sanka R."/>
            <person name="Torralba M."/>
            <person name="Gillis M."/>
            <person name="Haft D.H."/>
            <person name="Methe B."/>
            <person name="Sutton G."/>
            <person name="Nelson K.E."/>
        </authorList>
    </citation>
    <scope>NUCLEOTIDE SEQUENCE [LARGE SCALE GENOMIC DNA]</scope>
    <source>
        <strain evidence="4 5">DNF00011</strain>
    </source>
</reference>
<evidence type="ECO:0000313" key="4">
    <source>
        <dbReference type="EMBL" id="KGF20475.1"/>
    </source>
</evidence>
<dbReference type="NCBIfam" id="TIGR01167">
    <property type="entry name" value="LPXTG_anchor"/>
    <property type="match status" value="1"/>
</dbReference>
<dbReference type="Pfam" id="PF00932">
    <property type="entry name" value="LTD"/>
    <property type="match status" value="1"/>
</dbReference>
<dbReference type="PANTHER" id="PTHR24216:SF65">
    <property type="entry name" value="PAXILLIN-LIKE PROTEIN 1"/>
    <property type="match status" value="1"/>
</dbReference>
<dbReference type="Proteomes" id="UP000053528">
    <property type="component" value="Unassembled WGS sequence"/>
</dbReference>
<feature type="domain" description="LTD" evidence="3">
    <location>
        <begin position="66"/>
        <end position="185"/>
    </location>
</feature>
<accession>A0A095YDF4</accession>
<dbReference type="PROSITE" id="PS51841">
    <property type="entry name" value="LTD"/>
    <property type="match status" value="1"/>
</dbReference>
<evidence type="ECO:0000256" key="2">
    <source>
        <dbReference type="SAM" id="Phobius"/>
    </source>
</evidence>
<organism evidence="4 5">
    <name type="scientific">Pseudoglutamicibacter albus DNF00011</name>
    <dbReference type="NCBI Taxonomy" id="1401063"/>
    <lineage>
        <taxon>Bacteria</taxon>
        <taxon>Bacillati</taxon>
        <taxon>Actinomycetota</taxon>
        <taxon>Actinomycetes</taxon>
        <taxon>Micrococcales</taxon>
        <taxon>Micrococcaceae</taxon>
        <taxon>Pseudoglutamicibacter</taxon>
    </lineage>
</organism>
<dbReference type="EMBL" id="JRNH01000014">
    <property type="protein sequence ID" value="KGF20475.1"/>
    <property type="molecule type" value="Genomic_DNA"/>
</dbReference>
<gene>
    <name evidence="4" type="ORF">HMPREF2128_05225</name>
</gene>